<evidence type="ECO:0000256" key="1">
    <source>
        <dbReference type="SAM" id="MobiDB-lite"/>
    </source>
</evidence>
<feature type="compositionally biased region" description="Gly residues" evidence="1">
    <location>
        <begin position="319"/>
        <end position="341"/>
    </location>
</feature>
<name>A0A9P5NDT0_GYMJU</name>
<accession>A0A9P5NDT0</accession>
<proteinExistence type="predicted"/>
<keyword evidence="3" id="KW-1185">Reference proteome</keyword>
<feature type="region of interest" description="Disordered" evidence="1">
    <location>
        <begin position="66"/>
        <end position="99"/>
    </location>
</feature>
<dbReference type="AlphaFoldDB" id="A0A9P5NDT0"/>
<gene>
    <name evidence="2" type="ORF">CPB84DRAFT_1852584</name>
</gene>
<protein>
    <submittedName>
        <fullName evidence="2">Uncharacterized protein</fullName>
    </submittedName>
</protein>
<feature type="region of interest" description="Disordered" evidence="1">
    <location>
        <begin position="313"/>
        <end position="349"/>
    </location>
</feature>
<comment type="caution">
    <text evidence="2">The sequence shown here is derived from an EMBL/GenBank/DDBJ whole genome shotgun (WGS) entry which is preliminary data.</text>
</comment>
<reference evidence="2" key="1">
    <citation type="submission" date="2020-11" db="EMBL/GenBank/DDBJ databases">
        <authorList>
            <consortium name="DOE Joint Genome Institute"/>
            <person name="Ahrendt S."/>
            <person name="Riley R."/>
            <person name="Andreopoulos W."/>
            <person name="LaButti K."/>
            <person name="Pangilinan J."/>
            <person name="Ruiz-duenas F.J."/>
            <person name="Barrasa J.M."/>
            <person name="Sanchez-Garcia M."/>
            <person name="Camarero S."/>
            <person name="Miyauchi S."/>
            <person name="Serrano A."/>
            <person name="Linde D."/>
            <person name="Babiker R."/>
            <person name="Drula E."/>
            <person name="Ayuso-Fernandez I."/>
            <person name="Pacheco R."/>
            <person name="Padilla G."/>
            <person name="Ferreira P."/>
            <person name="Barriuso J."/>
            <person name="Kellner H."/>
            <person name="Castanera R."/>
            <person name="Alfaro M."/>
            <person name="Ramirez L."/>
            <person name="Pisabarro A.G."/>
            <person name="Kuo A."/>
            <person name="Tritt A."/>
            <person name="Lipzen A."/>
            <person name="He G."/>
            <person name="Yan M."/>
            <person name="Ng V."/>
            <person name="Cullen D."/>
            <person name="Martin F."/>
            <person name="Rosso M.-N."/>
            <person name="Henrissat B."/>
            <person name="Hibbett D."/>
            <person name="Martinez A.T."/>
            <person name="Grigoriev I.V."/>
        </authorList>
    </citation>
    <scope>NUCLEOTIDE SEQUENCE</scope>
    <source>
        <strain evidence="2">AH 44721</strain>
    </source>
</reference>
<feature type="region of interest" description="Disordered" evidence="1">
    <location>
        <begin position="261"/>
        <end position="297"/>
    </location>
</feature>
<evidence type="ECO:0000313" key="2">
    <source>
        <dbReference type="EMBL" id="KAF8877759.1"/>
    </source>
</evidence>
<evidence type="ECO:0000313" key="3">
    <source>
        <dbReference type="Proteomes" id="UP000724874"/>
    </source>
</evidence>
<organism evidence="2 3">
    <name type="scientific">Gymnopilus junonius</name>
    <name type="common">Spectacular rustgill mushroom</name>
    <name type="synonym">Gymnopilus spectabilis subsp. junonius</name>
    <dbReference type="NCBI Taxonomy" id="109634"/>
    <lineage>
        <taxon>Eukaryota</taxon>
        <taxon>Fungi</taxon>
        <taxon>Dikarya</taxon>
        <taxon>Basidiomycota</taxon>
        <taxon>Agaricomycotina</taxon>
        <taxon>Agaricomycetes</taxon>
        <taxon>Agaricomycetidae</taxon>
        <taxon>Agaricales</taxon>
        <taxon>Agaricineae</taxon>
        <taxon>Hymenogastraceae</taxon>
        <taxon>Gymnopilus</taxon>
    </lineage>
</organism>
<dbReference type="EMBL" id="JADNYJ010000166">
    <property type="protein sequence ID" value="KAF8877759.1"/>
    <property type="molecule type" value="Genomic_DNA"/>
</dbReference>
<sequence length="349" mass="36670">MSSIDLSPADVSIILSALSTAPGRSVGETTPCLALASKIYHALKAELDPGPLGSGWTTTPTVWQASSQNSGNGVPSAPHVNVDEDSGVQGLATPSRTFNSTREPAASCLDWASSFPPVPFPPGQETSDRISQEDYSVSLDYSQYENEPACHSVIPLALNDDTVDYELLGHSLQGYSNHSQAGPLQCDIHIPQSHSSVPPTTSLPTPMHTPTRSRPLMSNSGLLDANPSQTPAVLTAVVRWSFPERRTINCELFLNGQPVSPSLADLPSQPGPQEDNPMACDVPSDAEGSGGGEQGRASTEEIYQWLGMAPGSNNHFGRQIGGRGHSGGGGNGGGGGHGGRGGGERWWWW</sequence>
<dbReference type="Proteomes" id="UP000724874">
    <property type="component" value="Unassembled WGS sequence"/>
</dbReference>